<dbReference type="InterPro" id="IPR014752">
    <property type="entry name" value="Arrestin-like_C"/>
</dbReference>
<evidence type="ECO:0000256" key="1">
    <source>
        <dbReference type="ARBA" id="ARBA00005298"/>
    </source>
</evidence>
<gene>
    <name evidence="3" type="ORF">HERILL_LOCUS5598</name>
</gene>
<evidence type="ECO:0000313" key="4">
    <source>
        <dbReference type="Proteomes" id="UP000594454"/>
    </source>
</evidence>
<dbReference type="Proteomes" id="UP000594454">
    <property type="component" value="Chromosome 2"/>
</dbReference>
<dbReference type="PANTHER" id="PTHR11188:SF167">
    <property type="entry name" value="ARRESTIN C-TERMINAL-LIKE DOMAIN-CONTAINING PROTEIN-RELATED"/>
    <property type="match status" value="1"/>
</dbReference>
<dbReference type="AlphaFoldDB" id="A0A7R8YSI0"/>
<dbReference type="GO" id="GO:0015031">
    <property type="term" value="P:protein transport"/>
    <property type="evidence" value="ECO:0007669"/>
    <property type="project" value="TreeGrafter"/>
</dbReference>
<feature type="domain" description="Arrestin-like N-terminal" evidence="2">
    <location>
        <begin position="11"/>
        <end position="95"/>
    </location>
</feature>
<dbReference type="GO" id="GO:0005737">
    <property type="term" value="C:cytoplasm"/>
    <property type="evidence" value="ECO:0007669"/>
    <property type="project" value="TreeGrafter"/>
</dbReference>
<dbReference type="EMBL" id="LR899010">
    <property type="protein sequence ID" value="CAD7082575.1"/>
    <property type="molecule type" value="Genomic_DNA"/>
</dbReference>
<organism evidence="3 4">
    <name type="scientific">Hermetia illucens</name>
    <name type="common">Black soldier fly</name>
    <dbReference type="NCBI Taxonomy" id="343691"/>
    <lineage>
        <taxon>Eukaryota</taxon>
        <taxon>Metazoa</taxon>
        <taxon>Ecdysozoa</taxon>
        <taxon>Arthropoda</taxon>
        <taxon>Hexapoda</taxon>
        <taxon>Insecta</taxon>
        <taxon>Pterygota</taxon>
        <taxon>Neoptera</taxon>
        <taxon>Endopterygota</taxon>
        <taxon>Diptera</taxon>
        <taxon>Brachycera</taxon>
        <taxon>Stratiomyomorpha</taxon>
        <taxon>Stratiomyidae</taxon>
        <taxon>Hermetiinae</taxon>
        <taxon>Hermetia</taxon>
    </lineage>
</organism>
<dbReference type="InterPro" id="IPR011021">
    <property type="entry name" value="Arrestin-like_N"/>
</dbReference>
<protein>
    <recommendedName>
        <fullName evidence="2">Arrestin-like N-terminal domain-containing protein</fullName>
    </recommendedName>
</protein>
<dbReference type="OrthoDB" id="2333384at2759"/>
<evidence type="ECO:0000313" key="3">
    <source>
        <dbReference type="EMBL" id="CAD7082575.1"/>
    </source>
</evidence>
<evidence type="ECO:0000259" key="2">
    <source>
        <dbReference type="Pfam" id="PF00339"/>
    </source>
</evidence>
<name>A0A7R8YSI0_HERIL</name>
<comment type="similarity">
    <text evidence="1">Belongs to the arrestin family.</text>
</comment>
<proteinExistence type="inferred from homology"/>
<sequence length="130" mass="14709">MITSHGLPLVDYRAHDQYLSSGTYVLGQEGGESIDLHPGTYSYNFQVALSPQLPSSLEGKYGHICYQVVVTIDRPWRFNDVFKKPFTVLYSLDLNQNFTYKAPIYLEVETIFCCMCRLSGLLAAKLSVPF</sequence>
<accession>A0A7R8YSI0</accession>
<dbReference type="SUPFAM" id="SSF81296">
    <property type="entry name" value="E set domains"/>
    <property type="match status" value="1"/>
</dbReference>
<dbReference type="Pfam" id="PF00339">
    <property type="entry name" value="Arrestin_N"/>
    <property type="match status" value="1"/>
</dbReference>
<keyword evidence="4" id="KW-1185">Reference proteome</keyword>
<reference evidence="3 4" key="1">
    <citation type="submission" date="2020-11" db="EMBL/GenBank/DDBJ databases">
        <authorList>
            <person name="Wallbank WR R."/>
            <person name="Pardo Diaz C."/>
            <person name="Kozak K."/>
            <person name="Martin S."/>
            <person name="Jiggins C."/>
            <person name="Moest M."/>
            <person name="Warren A I."/>
            <person name="Generalovic N T."/>
            <person name="Byers J.R.P. K."/>
            <person name="Montejo-Kovacevich G."/>
            <person name="Yen C E."/>
        </authorList>
    </citation>
    <scope>NUCLEOTIDE SEQUENCE [LARGE SCALE GENOMIC DNA]</scope>
</reference>
<dbReference type="PANTHER" id="PTHR11188">
    <property type="entry name" value="ARRESTIN DOMAIN CONTAINING PROTEIN"/>
    <property type="match status" value="1"/>
</dbReference>
<dbReference type="InParanoid" id="A0A7R8YSI0"/>
<dbReference type="InterPro" id="IPR050357">
    <property type="entry name" value="Arrestin_domain-protein"/>
</dbReference>
<dbReference type="InterPro" id="IPR014756">
    <property type="entry name" value="Ig_E-set"/>
</dbReference>
<dbReference type="Gene3D" id="2.60.40.640">
    <property type="match status" value="1"/>
</dbReference>